<dbReference type="EMBL" id="HG001652">
    <property type="protein sequence ID" value="CDF33639.1"/>
    <property type="molecule type" value="Genomic_DNA"/>
</dbReference>
<dbReference type="Gramene" id="CDF33639">
    <property type="protein sequence ID" value="CDF33639"/>
    <property type="gene ID" value="CHC_T00002369001"/>
</dbReference>
<evidence type="ECO:0000313" key="2">
    <source>
        <dbReference type="EMBL" id="CDF33639.1"/>
    </source>
</evidence>
<reference evidence="3" key="1">
    <citation type="journal article" date="2013" name="Proc. Natl. Acad. Sci. U.S.A.">
        <title>Genome structure and metabolic features in the red seaweed Chondrus crispus shed light on evolution of the Archaeplastida.</title>
        <authorList>
            <person name="Collen J."/>
            <person name="Porcel B."/>
            <person name="Carre W."/>
            <person name="Ball S.G."/>
            <person name="Chaparro C."/>
            <person name="Tonon T."/>
            <person name="Barbeyron T."/>
            <person name="Michel G."/>
            <person name="Noel B."/>
            <person name="Valentin K."/>
            <person name="Elias M."/>
            <person name="Artiguenave F."/>
            <person name="Arun A."/>
            <person name="Aury J.M."/>
            <person name="Barbosa-Neto J.F."/>
            <person name="Bothwell J.H."/>
            <person name="Bouget F.Y."/>
            <person name="Brillet L."/>
            <person name="Cabello-Hurtado F."/>
            <person name="Capella-Gutierrez S."/>
            <person name="Charrier B."/>
            <person name="Cladiere L."/>
            <person name="Cock J.M."/>
            <person name="Coelho S.M."/>
            <person name="Colleoni C."/>
            <person name="Czjzek M."/>
            <person name="Da Silva C."/>
            <person name="Delage L."/>
            <person name="Denoeud F."/>
            <person name="Deschamps P."/>
            <person name="Dittami S.M."/>
            <person name="Gabaldon T."/>
            <person name="Gachon C.M."/>
            <person name="Groisillier A."/>
            <person name="Herve C."/>
            <person name="Jabbari K."/>
            <person name="Katinka M."/>
            <person name="Kloareg B."/>
            <person name="Kowalczyk N."/>
            <person name="Labadie K."/>
            <person name="Leblanc C."/>
            <person name="Lopez P.J."/>
            <person name="McLachlan D.H."/>
            <person name="Meslet-Cladiere L."/>
            <person name="Moustafa A."/>
            <person name="Nehr Z."/>
            <person name="Nyvall Collen P."/>
            <person name="Panaud O."/>
            <person name="Partensky F."/>
            <person name="Poulain J."/>
            <person name="Rensing S.A."/>
            <person name="Rousvoal S."/>
            <person name="Samson G."/>
            <person name="Symeonidi A."/>
            <person name="Weissenbach J."/>
            <person name="Zambounis A."/>
            <person name="Wincker P."/>
            <person name="Boyen C."/>
        </authorList>
    </citation>
    <scope>NUCLEOTIDE SEQUENCE [LARGE SCALE GENOMIC DNA]</scope>
    <source>
        <strain evidence="3">cv. Stackhouse</strain>
    </source>
</reference>
<dbReference type="AlphaFoldDB" id="R7Q6I5"/>
<accession>R7Q6I5</accession>
<dbReference type="GeneID" id="17321173"/>
<organism evidence="2 3">
    <name type="scientific">Chondrus crispus</name>
    <name type="common">Carrageen Irish moss</name>
    <name type="synonym">Polymorpha crispa</name>
    <dbReference type="NCBI Taxonomy" id="2769"/>
    <lineage>
        <taxon>Eukaryota</taxon>
        <taxon>Rhodophyta</taxon>
        <taxon>Florideophyceae</taxon>
        <taxon>Rhodymeniophycidae</taxon>
        <taxon>Gigartinales</taxon>
        <taxon>Gigartinaceae</taxon>
        <taxon>Chondrus</taxon>
    </lineage>
</organism>
<evidence type="ECO:0000256" key="1">
    <source>
        <dbReference type="SAM" id="MobiDB-lite"/>
    </source>
</evidence>
<keyword evidence="3" id="KW-1185">Reference proteome</keyword>
<sequence>MTRHLQRSITKHMHCFNPFAVTASCRMSCSRLAMILIQTHWRVAVRFKSNSVHARAHRQRGGPPFPARAKHQEHPLSGRHQHGSPAEGEEKCEEIAATYEKAVGEIRYIADSTPPT</sequence>
<dbReference type="PROSITE" id="PS51257">
    <property type="entry name" value="PROKAR_LIPOPROTEIN"/>
    <property type="match status" value="1"/>
</dbReference>
<feature type="region of interest" description="Disordered" evidence="1">
    <location>
        <begin position="51"/>
        <end position="91"/>
    </location>
</feature>
<name>R7Q6I5_CHOCR</name>
<dbReference type="RefSeq" id="XP_005713458.1">
    <property type="nucleotide sequence ID" value="XM_005713401.1"/>
</dbReference>
<evidence type="ECO:0000313" key="3">
    <source>
        <dbReference type="Proteomes" id="UP000012073"/>
    </source>
</evidence>
<proteinExistence type="predicted"/>
<dbReference type="Proteomes" id="UP000012073">
    <property type="component" value="Unassembled WGS sequence"/>
</dbReference>
<dbReference type="KEGG" id="ccp:CHC_T00002369001"/>
<gene>
    <name evidence="2" type="ORF">CHC_T00002369001</name>
</gene>
<protein>
    <submittedName>
        <fullName evidence="2">Uncharacterized protein</fullName>
    </submittedName>
</protein>